<sequence length="280" mass="30616">MFQVSDTPDGEVIDVISIQSQVVYGSVGNSIAVPALRRHGLQVVAVPTVLLSNTPHYASCYGGEIPQEWFEGYLSALAERQLDVTARAAVLGYLKSTNKATALARWLRQMREKNPQMPVIIDPVLGDDDSGFYVDPELARHYREQLAPLATGLTPNRFELGCLCDARLESDAEILDAARSLLGAQTEWVVVTSATRDDAKQSMQVFCVTAQESFITEHPRYDNPPKGTGDLFTAELTAGLLRGVPLNNAVEQASLFAERSVLVTRTLGRRELQLAEAQAV</sequence>
<dbReference type="NCBIfam" id="TIGR00687">
    <property type="entry name" value="pyridox_kin"/>
    <property type="match status" value="1"/>
</dbReference>
<dbReference type="InterPro" id="IPR029056">
    <property type="entry name" value="Ribokinase-like"/>
</dbReference>
<dbReference type="CDD" id="cd01173">
    <property type="entry name" value="pyridoxal_pyridoxamine_kinase"/>
    <property type="match status" value="1"/>
</dbReference>
<dbReference type="EMBL" id="MWUE01000050">
    <property type="protein sequence ID" value="OQP29592.1"/>
    <property type="molecule type" value="Genomic_DNA"/>
</dbReference>
<gene>
    <name evidence="7" type="primary">pdxK</name>
    <name evidence="7" type="ORF">B2J69_23255</name>
</gene>
<dbReference type="InterPro" id="IPR013749">
    <property type="entry name" value="PM/HMP-P_kinase-1"/>
</dbReference>
<evidence type="ECO:0000256" key="4">
    <source>
        <dbReference type="ARBA" id="ARBA00022777"/>
    </source>
</evidence>
<dbReference type="GO" id="GO:0008478">
    <property type="term" value="F:pyridoxal kinase activity"/>
    <property type="evidence" value="ECO:0007669"/>
    <property type="project" value="UniProtKB-EC"/>
</dbReference>
<dbReference type="SUPFAM" id="SSF53613">
    <property type="entry name" value="Ribokinase-like"/>
    <property type="match status" value="1"/>
</dbReference>
<feature type="domain" description="Pyridoxamine kinase/Phosphomethylpyrimidine kinase" evidence="6">
    <location>
        <begin position="51"/>
        <end position="268"/>
    </location>
</feature>
<reference evidence="7 8" key="1">
    <citation type="submission" date="2017-02" db="EMBL/GenBank/DDBJ databases">
        <title>Whole genome shotgun sequence of Pantoea agglomerans strain AS1 isolated from a cycad, Zamia floridana in Central Florida, USA.</title>
        <authorList>
            <person name="Lata P."/>
            <person name="Govindarajan S."/>
            <person name="Qi F."/>
            <person name="Li J.-L."/>
            <person name="Maurya S.K."/>
            <person name="Sahoo M.K."/>
        </authorList>
    </citation>
    <scope>NUCLEOTIDE SEQUENCE [LARGE SCALE GENOMIC DNA]</scope>
    <source>
        <strain evidence="7 8">AS1</strain>
    </source>
</reference>
<dbReference type="Pfam" id="PF08543">
    <property type="entry name" value="Phos_pyr_kin"/>
    <property type="match status" value="1"/>
</dbReference>
<evidence type="ECO:0000313" key="7">
    <source>
        <dbReference type="EMBL" id="OQP29592.1"/>
    </source>
</evidence>
<dbReference type="InterPro" id="IPR004625">
    <property type="entry name" value="PyrdxlKinase"/>
</dbReference>
<name>A0A1V9D6P8_9GAMM</name>
<evidence type="ECO:0000256" key="5">
    <source>
        <dbReference type="ARBA" id="ARBA00022840"/>
    </source>
</evidence>
<dbReference type="Proteomes" id="UP000192769">
    <property type="component" value="Unassembled WGS sequence"/>
</dbReference>
<keyword evidence="3" id="KW-0547">Nucleotide-binding</keyword>
<dbReference type="PANTHER" id="PTHR10534:SF15">
    <property type="entry name" value="PYRIDOXINE_PYRIDOXAL_PYRIDOXAMINE KINASE"/>
    <property type="match status" value="1"/>
</dbReference>
<evidence type="ECO:0000313" key="8">
    <source>
        <dbReference type="Proteomes" id="UP000192769"/>
    </source>
</evidence>
<dbReference type="PANTHER" id="PTHR10534">
    <property type="entry name" value="PYRIDOXAL KINASE"/>
    <property type="match status" value="1"/>
</dbReference>
<proteinExistence type="predicted"/>
<accession>A0A1V9D6P8</accession>
<keyword evidence="8" id="KW-1185">Reference proteome</keyword>
<dbReference type="GO" id="GO:0005829">
    <property type="term" value="C:cytosol"/>
    <property type="evidence" value="ECO:0007669"/>
    <property type="project" value="TreeGrafter"/>
</dbReference>
<dbReference type="AlphaFoldDB" id="A0A1V9D6P8"/>
<dbReference type="GO" id="GO:0008902">
    <property type="term" value="F:hydroxymethylpyrimidine kinase activity"/>
    <property type="evidence" value="ECO:0007669"/>
    <property type="project" value="TreeGrafter"/>
</dbReference>
<organism evidence="7 8">
    <name type="scientific">Pantoea latae</name>
    <dbReference type="NCBI Taxonomy" id="1964541"/>
    <lineage>
        <taxon>Bacteria</taxon>
        <taxon>Pseudomonadati</taxon>
        <taxon>Pseudomonadota</taxon>
        <taxon>Gammaproteobacteria</taxon>
        <taxon>Enterobacterales</taxon>
        <taxon>Erwiniaceae</taxon>
        <taxon>Pantoea</taxon>
    </lineage>
</organism>
<keyword evidence="2" id="KW-0808">Transferase</keyword>
<evidence type="ECO:0000256" key="1">
    <source>
        <dbReference type="ARBA" id="ARBA00012104"/>
    </source>
</evidence>
<keyword evidence="4 7" id="KW-0418">Kinase</keyword>
<evidence type="ECO:0000256" key="2">
    <source>
        <dbReference type="ARBA" id="ARBA00022679"/>
    </source>
</evidence>
<dbReference type="OrthoDB" id="9800808at2"/>
<dbReference type="GO" id="GO:0009443">
    <property type="term" value="P:pyridoxal 5'-phosphate salvage"/>
    <property type="evidence" value="ECO:0007669"/>
    <property type="project" value="InterPro"/>
</dbReference>
<dbReference type="NCBIfam" id="NF006034">
    <property type="entry name" value="PRK08176.1"/>
    <property type="match status" value="1"/>
</dbReference>
<dbReference type="Gene3D" id="3.40.1190.20">
    <property type="match status" value="1"/>
</dbReference>
<keyword evidence="5" id="KW-0067">ATP-binding</keyword>
<protein>
    <recommendedName>
        <fullName evidence="1">pyridoxal kinase</fullName>
        <ecNumber evidence="1">2.7.1.35</ecNumber>
    </recommendedName>
</protein>
<evidence type="ECO:0000256" key="3">
    <source>
        <dbReference type="ARBA" id="ARBA00022741"/>
    </source>
</evidence>
<dbReference type="RefSeq" id="WP_081142801.1">
    <property type="nucleotide sequence ID" value="NZ_MWUE01000050.1"/>
</dbReference>
<evidence type="ECO:0000259" key="6">
    <source>
        <dbReference type="Pfam" id="PF08543"/>
    </source>
</evidence>
<dbReference type="EC" id="2.7.1.35" evidence="1"/>
<comment type="caution">
    <text evidence="7">The sequence shown here is derived from an EMBL/GenBank/DDBJ whole genome shotgun (WGS) entry which is preliminary data.</text>
</comment>
<dbReference type="GO" id="GO:0005524">
    <property type="term" value="F:ATP binding"/>
    <property type="evidence" value="ECO:0007669"/>
    <property type="project" value="UniProtKB-KW"/>
</dbReference>